<evidence type="ECO:0000313" key="10">
    <source>
        <dbReference type="Proteomes" id="UP001497382"/>
    </source>
</evidence>
<keyword evidence="7" id="KW-0732">Signal</keyword>
<evidence type="ECO:0000259" key="8">
    <source>
        <dbReference type="PROSITE" id="PS50865"/>
    </source>
</evidence>
<keyword evidence="10" id="KW-1185">Reference proteome</keyword>
<dbReference type="Proteomes" id="UP001497382">
    <property type="component" value="Unassembled WGS sequence"/>
</dbReference>
<dbReference type="PROSITE" id="PS50865">
    <property type="entry name" value="ZF_MYND_2"/>
    <property type="match status" value="1"/>
</dbReference>
<dbReference type="InterPro" id="IPR002893">
    <property type="entry name" value="Znf_MYND"/>
</dbReference>
<feature type="compositionally biased region" description="Acidic residues" evidence="5">
    <location>
        <begin position="661"/>
        <end position="671"/>
    </location>
</feature>
<feature type="domain" description="MYND-type" evidence="8">
    <location>
        <begin position="809"/>
        <end position="845"/>
    </location>
</feature>
<dbReference type="Pfam" id="PF01753">
    <property type="entry name" value="zf-MYND"/>
    <property type="match status" value="1"/>
</dbReference>
<reference evidence="9 10" key="1">
    <citation type="submission" date="2024-04" db="EMBL/GenBank/DDBJ databases">
        <authorList>
            <person name="Rising A."/>
            <person name="Reimegard J."/>
            <person name="Sonavane S."/>
            <person name="Akerstrom W."/>
            <person name="Nylinder S."/>
            <person name="Hedman E."/>
            <person name="Kallberg Y."/>
        </authorList>
    </citation>
    <scope>NUCLEOTIDE SEQUENCE [LARGE SCALE GENOMIC DNA]</scope>
</reference>
<feature type="transmembrane region" description="Helical" evidence="6">
    <location>
        <begin position="592"/>
        <end position="616"/>
    </location>
</feature>
<feature type="signal peptide" evidence="7">
    <location>
        <begin position="1"/>
        <end position="40"/>
    </location>
</feature>
<evidence type="ECO:0000256" key="4">
    <source>
        <dbReference type="PROSITE-ProRule" id="PRU00134"/>
    </source>
</evidence>
<evidence type="ECO:0000256" key="2">
    <source>
        <dbReference type="ARBA" id="ARBA00022771"/>
    </source>
</evidence>
<evidence type="ECO:0000313" key="9">
    <source>
        <dbReference type="EMBL" id="CAL1268016.1"/>
    </source>
</evidence>
<evidence type="ECO:0000256" key="7">
    <source>
        <dbReference type="SAM" id="SignalP"/>
    </source>
</evidence>
<name>A0AAV1ZCB0_9ARAC</name>
<accession>A0AAV1ZCB0</accession>
<evidence type="ECO:0000256" key="5">
    <source>
        <dbReference type="SAM" id="MobiDB-lite"/>
    </source>
</evidence>
<gene>
    <name evidence="9" type="ORF">LARSCL_LOCUS3949</name>
</gene>
<keyword evidence="3" id="KW-0862">Zinc</keyword>
<dbReference type="GO" id="GO:0008270">
    <property type="term" value="F:zinc ion binding"/>
    <property type="evidence" value="ECO:0007669"/>
    <property type="project" value="UniProtKB-KW"/>
</dbReference>
<evidence type="ECO:0000256" key="6">
    <source>
        <dbReference type="SAM" id="Phobius"/>
    </source>
</evidence>
<dbReference type="Gene3D" id="6.10.140.2220">
    <property type="match status" value="1"/>
</dbReference>
<sequence>MKIWCQYFHRIQNGQLILWTKKFLALLLLWICCCCPGDESHPLSTTSHVQSVTLECHVILDDLFGRYAQLACSCKCWLRCQETKKCLKWYLLSHLIANSSSFYSSELSSLKEILANTYSSCCEQLSASLFQRERQAPDFTLQCTTSQNIPANSSHCGFDWGRSCCLVFCSDNHNHDACSYFKPDSSINNLSSFNQQQHLLSARHEQTAKVKEEKRKNVFHQSRQRRQSSEFIAPYRIEVLETIKEISVLQPFNLSVRLLDKNDNLVDDLGKELSLSAEYNGKKGQEHFLQGALTAQFINGRATFANVSFLQTGTSFKLTVFSSDSPEIVPWTSDYITVTERQLFLRPSGRRLPINARENYILTPAAGVVIYDVINNLPADPKYLAKYTWIGSIGLVYEDIYPGQVAGNTSRILEDGSTEILFSDVVLSSWGYSYILKITVRAEETTYWNLTHFIGPFDVDMLDVFELPLIESDEFRALQILFDGDFKKVSGDQRRFEIFFLNHFGRKYPKVKWKNLTVSEGSVVVNFVITGLTEDLDKTSDALANDISSGGADIEYVKGTVWKANSNSFPSRKLLENTSDGQSDEGGGGLSVAWIVAIVINVILIVVFIFAIIYCWHRRKKLEDENIDDPQGYPTPTPQPTFPTPEPTPEPEDFWRPDSFQQEEEEEEEPFQESPLPGAITKPEPEKPIQERYYVYQVTDLDGSRELIGHLYLEVDSFLDDIRRAIDKDRSLSEAIRRKEYKFLDENLDDIPVYEESSLDLDRIFPSQEINIQCIQPEPKKSDLNERSIARQYSRTIILRIGPLGICSASDCTKAAKIKCLDCRNTAYCSKRCMRDDIKDHKRVCYKPAWRV</sequence>
<feature type="compositionally biased region" description="Pro residues" evidence="5">
    <location>
        <begin position="633"/>
        <end position="648"/>
    </location>
</feature>
<evidence type="ECO:0000256" key="3">
    <source>
        <dbReference type="ARBA" id="ARBA00022833"/>
    </source>
</evidence>
<organism evidence="9 10">
    <name type="scientific">Larinioides sclopetarius</name>
    <dbReference type="NCBI Taxonomy" id="280406"/>
    <lineage>
        <taxon>Eukaryota</taxon>
        <taxon>Metazoa</taxon>
        <taxon>Ecdysozoa</taxon>
        <taxon>Arthropoda</taxon>
        <taxon>Chelicerata</taxon>
        <taxon>Arachnida</taxon>
        <taxon>Araneae</taxon>
        <taxon>Araneomorphae</taxon>
        <taxon>Entelegynae</taxon>
        <taxon>Araneoidea</taxon>
        <taxon>Araneidae</taxon>
        <taxon>Larinioides</taxon>
    </lineage>
</organism>
<comment type="caution">
    <text evidence="9">The sequence shown here is derived from an EMBL/GenBank/DDBJ whole genome shotgun (WGS) entry which is preliminary data.</text>
</comment>
<keyword evidence="1" id="KW-0479">Metal-binding</keyword>
<protein>
    <recommendedName>
        <fullName evidence="8">MYND-type domain-containing protein</fullName>
    </recommendedName>
</protein>
<keyword evidence="6" id="KW-0472">Membrane</keyword>
<keyword evidence="2 4" id="KW-0863">Zinc-finger</keyword>
<feature type="region of interest" description="Disordered" evidence="5">
    <location>
        <begin position="625"/>
        <end position="684"/>
    </location>
</feature>
<feature type="chain" id="PRO_5043370957" description="MYND-type domain-containing protein" evidence="7">
    <location>
        <begin position="41"/>
        <end position="852"/>
    </location>
</feature>
<proteinExistence type="predicted"/>
<dbReference type="SUPFAM" id="SSF144232">
    <property type="entry name" value="HIT/MYND zinc finger-like"/>
    <property type="match status" value="1"/>
</dbReference>
<dbReference type="EMBL" id="CAXIEN010000031">
    <property type="protein sequence ID" value="CAL1268016.1"/>
    <property type="molecule type" value="Genomic_DNA"/>
</dbReference>
<evidence type="ECO:0000256" key="1">
    <source>
        <dbReference type="ARBA" id="ARBA00022723"/>
    </source>
</evidence>
<keyword evidence="6" id="KW-1133">Transmembrane helix</keyword>
<dbReference type="AlphaFoldDB" id="A0AAV1ZCB0"/>
<keyword evidence="6" id="KW-0812">Transmembrane</keyword>